<dbReference type="InterPro" id="IPR009951">
    <property type="entry name" value="Host-nuc_inhib_Gam"/>
</dbReference>
<reference evidence="1" key="1">
    <citation type="journal article" date="2018" name="Genome Biol.">
        <title>SKESA: strategic k-mer extension for scrupulous assemblies.</title>
        <authorList>
            <person name="Souvorov A."/>
            <person name="Agarwala R."/>
            <person name="Lipman D.J."/>
        </authorList>
    </citation>
    <scope>NUCLEOTIDE SEQUENCE</scope>
    <source>
        <strain evidence="1">MA.S/20050497</strain>
    </source>
</reference>
<organism evidence="1">
    <name type="scientific">Salmonella enterica</name>
    <name type="common">Salmonella choleraesuis</name>
    <dbReference type="NCBI Taxonomy" id="28901"/>
    <lineage>
        <taxon>Bacteria</taxon>
        <taxon>Pseudomonadati</taxon>
        <taxon>Pseudomonadota</taxon>
        <taxon>Gammaproteobacteria</taxon>
        <taxon>Enterobacterales</taxon>
        <taxon>Enterobacteriaceae</taxon>
        <taxon>Salmonella</taxon>
    </lineage>
</organism>
<dbReference type="GO" id="GO:0003690">
    <property type="term" value="F:double-stranded DNA binding"/>
    <property type="evidence" value="ECO:0007669"/>
    <property type="project" value="InterPro"/>
</dbReference>
<dbReference type="Pfam" id="PF07352">
    <property type="entry name" value="Phage_Mu_Gam"/>
    <property type="match status" value="1"/>
</dbReference>
<proteinExistence type="predicted"/>
<evidence type="ECO:0000313" key="1">
    <source>
        <dbReference type="EMBL" id="HAG3149671.1"/>
    </source>
</evidence>
<dbReference type="AlphaFoldDB" id="A0A761L191"/>
<protein>
    <submittedName>
        <fullName evidence="1">Host-nuclease inhibitor protein Gam</fullName>
    </submittedName>
</protein>
<name>A0A761L191_SALER</name>
<dbReference type="EMBL" id="DAAXYS010000083">
    <property type="protein sequence ID" value="HAG3149671.1"/>
    <property type="molecule type" value="Genomic_DNA"/>
</dbReference>
<reference evidence="1" key="2">
    <citation type="submission" date="2020-02" db="EMBL/GenBank/DDBJ databases">
        <authorList>
            <consortium name="NCBI Pathogen Detection Project"/>
        </authorList>
    </citation>
    <scope>NUCLEOTIDE SEQUENCE</scope>
    <source>
        <strain evidence="1">MA.S/20050497</strain>
    </source>
</reference>
<dbReference type="Gene3D" id="1.20.5.170">
    <property type="match status" value="1"/>
</dbReference>
<gene>
    <name evidence="1" type="ORF">G8Z18_004390</name>
</gene>
<comment type="caution">
    <text evidence="1">The sequence shown here is derived from an EMBL/GenBank/DDBJ whole genome shotgun (WGS) entry which is preliminary data.</text>
</comment>
<sequence>MAKGKKRIKAAAALWTAQSKDEVISGIKQLGDIQRELIRTETEMNDAIAEITAQHSPVIEGLKTRMEELQGGIQTWCEAHRDELTNGGRVKFANLTTGEVQWRNRPPSVNIRGVDVVIDFLKRLGLQRFIRIKEEINKEAMLNEKDVVKNIPGITIKSDIEDFAIIPFEQDVQ</sequence>
<dbReference type="GO" id="GO:0042262">
    <property type="term" value="P:DNA protection"/>
    <property type="evidence" value="ECO:0007669"/>
    <property type="project" value="InterPro"/>
</dbReference>
<dbReference type="SUPFAM" id="SSF161266">
    <property type="entry name" value="Gam-like"/>
    <property type="match status" value="1"/>
</dbReference>
<accession>A0A761L191</accession>